<evidence type="ECO:0000313" key="2">
    <source>
        <dbReference type="EMBL" id="SLN66107.1"/>
    </source>
</evidence>
<reference evidence="2 3" key="1">
    <citation type="submission" date="2017-03" db="EMBL/GenBank/DDBJ databases">
        <authorList>
            <person name="Afonso C.L."/>
            <person name="Miller P.J."/>
            <person name="Scott M.A."/>
            <person name="Spackman E."/>
            <person name="Goraichik I."/>
            <person name="Dimitrov K.M."/>
            <person name="Suarez D.L."/>
            <person name="Swayne D.E."/>
        </authorList>
    </citation>
    <scope>NUCLEOTIDE SEQUENCE [LARGE SCALE GENOMIC DNA]</scope>
    <source>
        <strain evidence="2 3">CECT 7680</strain>
    </source>
</reference>
<evidence type="ECO:0000313" key="3">
    <source>
        <dbReference type="Proteomes" id="UP000193409"/>
    </source>
</evidence>
<dbReference type="AlphaFoldDB" id="A0A1Y5TNL5"/>
<dbReference type="Proteomes" id="UP000193409">
    <property type="component" value="Unassembled WGS sequence"/>
</dbReference>
<name>A0A1Y5TNL5_9RHOB</name>
<keyword evidence="1" id="KW-0175">Coiled coil</keyword>
<dbReference type="Pfam" id="PF04325">
    <property type="entry name" value="DUF465"/>
    <property type="match status" value="1"/>
</dbReference>
<dbReference type="Gene3D" id="6.10.280.50">
    <property type="match status" value="1"/>
</dbReference>
<dbReference type="InterPro" id="IPR038444">
    <property type="entry name" value="DUF465_sf"/>
</dbReference>
<dbReference type="InterPro" id="IPR007420">
    <property type="entry name" value="DUF465"/>
</dbReference>
<organism evidence="2 3">
    <name type="scientific">Pseudoruegeria aquimaris</name>
    <dbReference type="NCBI Taxonomy" id="393663"/>
    <lineage>
        <taxon>Bacteria</taxon>
        <taxon>Pseudomonadati</taxon>
        <taxon>Pseudomonadota</taxon>
        <taxon>Alphaproteobacteria</taxon>
        <taxon>Rhodobacterales</taxon>
        <taxon>Roseobacteraceae</taxon>
        <taxon>Pseudoruegeria</taxon>
    </lineage>
</organism>
<dbReference type="EMBL" id="FWFQ01000040">
    <property type="protein sequence ID" value="SLN66107.1"/>
    <property type="molecule type" value="Genomic_DNA"/>
</dbReference>
<accession>A0A1Y5TNL5</accession>
<feature type="coiled-coil region" evidence="1">
    <location>
        <begin position="17"/>
        <end position="65"/>
    </location>
</feature>
<dbReference type="RefSeq" id="WP_085869972.1">
    <property type="nucleotide sequence ID" value="NZ_FWFQ01000040.1"/>
</dbReference>
<sequence length="72" mass="8558">MDSPHELTHEEVLRVKLEVLRREHRDLDEAIHALQEKPHADMLMMRRLKKQKLALKDQIARIEDELTPDIIA</sequence>
<proteinExistence type="predicted"/>
<keyword evidence="3" id="KW-1185">Reference proteome</keyword>
<gene>
    <name evidence="2" type="ORF">PSA7680_03491</name>
</gene>
<evidence type="ECO:0008006" key="4">
    <source>
        <dbReference type="Google" id="ProtNLM"/>
    </source>
</evidence>
<dbReference type="OrthoDB" id="7869924at2"/>
<evidence type="ECO:0000256" key="1">
    <source>
        <dbReference type="SAM" id="Coils"/>
    </source>
</evidence>
<protein>
    <recommendedName>
        <fullName evidence="4">DUF465 domain-containing protein</fullName>
    </recommendedName>
</protein>